<comment type="caution">
    <text evidence="1">The sequence shown here is derived from an EMBL/GenBank/DDBJ whole genome shotgun (WGS) entry which is preliminary data.</text>
</comment>
<proteinExistence type="predicted"/>
<keyword evidence="2" id="KW-1185">Reference proteome</keyword>
<evidence type="ECO:0000313" key="1">
    <source>
        <dbReference type="EMBL" id="KAK8062528.1"/>
    </source>
</evidence>
<dbReference type="GeneID" id="92051999"/>
<reference evidence="1 2" key="1">
    <citation type="submission" date="2023-01" db="EMBL/GenBank/DDBJ databases">
        <title>Analysis of 21 Apiospora genomes using comparative genomics revels a genus with tremendous synthesis potential of carbohydrate active enzymes and secondary metabolites.</title>
        <authorList>
            <person name="Sorensen T."/>
        </authorList>
    </citation>
    <scope>NUCLEOTIDE SEQUENCE [LARGE SCALE GENOMIC DNA]</scope>
    <source>
        <strain evidence="1 2">CBS 114990</strain>
    </source>
</reference>
<dbReference type="EMBL" id="JAQQWN010000010">
    <property type="protein sequence ID" value="KAK8062528.1"/>
    <property type="molecule type" value="Genomic_DNA"/>
</dbReference>
<protein>
    <submittedName>
        <fullName evidence="1">Uncharacterized protein</fullName>
    </submittedName>
</protein>
<accession>A0ABR1UUC0</accession>
<name>A0ABR1UUC0_9PEZI</name>
<sequence length="295" mass="32101">MKTAVALSEHVGLIKSPFPETTCLWYVRPRHQGSRAHHQNSRAQSSTPRTFALRFSFLFNLSGLDVLQLHRELLLLDLHALSRLLSQCVVLKLQSKDLSFGMAQLHLEIAVFVQLLANVIGFHVELALKILDMVRLDQALLFIGLRLGNLISPMTLASVFEVALELLVLLFDADGAITLFGELAGTSLLIGGGGLLVLPGQTLGFDILLLHSLMQNEELLLGGLGKDTFLLGYHLLPRDAVLVGDGEGIGLTLFALIVALFDGEVGLFIKALSLEPVVEVLRMSWLGRVVSGELA</sequence>
<gene>
    <name evidence="1" type="ORF">PG997_014625</name>
</gene>
<dbReference type="RefSeq" id="XP_066661127.1">
    <property type="nucleotide sequence ID" value="XM_066818939.1"/>
</dbReference>
<organism evidence="1 2">
    <name type="scientific">Apiospora hydei</name>
    <dbReference type="NCBI Taxonomy" id="1337664"/>
    <lineage>
        <taxon>Eukaryota</taxon>
        <taxon>Fungi</taxon>
        <taxon>Dikarya</taxon>
        <taxon>Ascomycota</taxon>
        <taxon>Pezizomycotina</taxon>
        <taxon>Sordariomycetes</taxon>
        <taxon>Xylariomycetidae</taxon>
        <taxon>Amphisphaeriales</taxon>
        <taxon>Apiosporaceae</taxon>
        <taxon>Apiospora</taxon>
    </lineage>
</organism>
<evidence type="ECO:0000313" key="2">
    <source>
        <dbReference type="Proteomes" id="UP001433268"/>
    </source>
</evidence>
<dbReference type="Proteomes" id="UP001433268">
    <property type="component" value="Unassembled WGS sequence"/>
</dbReference>